<evidence type="ECO:0000256" key="1">
    <source>
        <dbReference type="SAM" id="SignalP"/>
    </source>
</evidence>
<reference evidence="2" key="2">
    <citation type="submission" date="2025-08" db="UniProtKB">
        <authorList>
            <consortium name="Ensembl"/>
        </authorList>
    </citation>
    <scope>IDENTIFICATION</scope>
</reference>
<sequence>MNAKYALALILTLQVSMCLGEIPAPSQEVVNTYNTLKSTFYSRLLNAYKKLQAVIEPTLEKLAESNRGQATRDYIEEVQQKPEFKAFVKIASGLGTEAAPLVDKARTSLLGLYEYYVRPHFGKYVQDSIAAAKVHLDRVLPVE</sequence>
<dbReference type="AlphaFoldDB" id="A0A3Q1I384"/>
<dbReference type="Ensembl" id="ENSATET00000016134.3">
    <property type="protein sequence ID" value="ENSATEP00000015882.1"/>
    <property type="gene ID" value="ENSATEG00000011052.3"/>
</dbReference>
<name>A0A3Q1I384_ANATE</name>
<dbReference type="InParanoid" id="A0A3Q1I384"/>
<feature type="chain" id="PRO_5018624753" evidence="1">
    <location>
        <begin position="21"/>
        <end position="143"/>
    </location>
</feature>
<reference evidence="2" key="3">
    <citation type="submission" date="2025-09" db="UniProtKB">
        <authorList>
            <consortium name="Ensembl"/>
        </authorList>
    </citation>
    <scope>IDENTIFICATION</scope>
</reference>
<reference evidence="2" key="1">
    <citation type="submission" date="2021-04" db="EMBL/GenBank/DDBJ databases">
        <authorList>
            <consortium name="Wellcome Sanger Institute Data Sharing"/>
        </authorList>
    </citation>
    <scope>NUCLEOTIDE SEQUENCE [LARGE SCALE GENOMIC DNA]</scope>
</reference>
<dbReference type="GO" id="GO:0055113">
    <property type="term" value="P:epiboly involved in gastrulation with mouth forming second"/>
    <property type="evidence" value="ECO:0007669"/>
    <property type="project" value="Ensembl"/>
</dbReference>
<evidence type="ECO:0000313" key="2">
    <source>
        <dbReference type="Ensembl" id="ENSATEP00000015882.1"/>
    </source>
</evidence>
<proteinExistence type="predicted"/>
<accession>A0A3Q1I384</accession>
<dbReference type="FunCoup" id="A0A3Q1I384">
    <property type="interactions" value="25"/>
</dbReference>
<dbReference type="GO" id="GO:0043009">
    <property type="term" value="P:chordate embryonic development"/>
    <property type="evidence" value="ECO:0007669"/>
    <property type="project" value="Ensembl"/>
</dbReference>
<dbReference type="STRING" id="64144.ENSATEP00000015882"/>
<feature type="signal peptide" evidence="1">
    <location>
        <begin position="1"/>
        <end position="20"/>
    </location>
</feature>
<gene>
    <name evidence="2" type="primary">APOA2</name>
</gene>
<protein>
    <submittedName>
        <fullName evidence="2">Uncharacterized protein</fullName>
    </submittedName>
</protein>
<dbReference type="OrthoDB" id="8940690at2759"/>
<dbReference type="OMA" id="RPHIGIT"/>
<dbReference type="Proteomes" id="UP000265040">
    <property type="component" value="Chromosome 16"/>
</dbReference>
<keyword evidence="1" id="KW-0732">Signal</keyword>
<keyword evidence="3" id="KW-1185">Reference proteome</keyword>
<evidence type="ECO:0000313" key="3">
    <source>
        <dbReference type="Proteomes" id="UP000265040"/>
    </source>
</evidence>
<organism evidence="2 3">
    <name type="scientific">Anabas testudineus</name>
    <name type="common">Climbing perch</name>
    <name type="synonym">Anthias testudineus</name>
    <dbReference type="NCBI Taxonomy" id="64144"/>
    <lineage>
        <taxon>Eukaryota</taxon>
        <taxon>Metazoa</taxon>
        <taxon>Chordata</taxon>
        <taxon>Craniata</taxon>
        <taxon>Vertebrata</taxon>
        <taxon>Euteleostomi</taxon>
        <taxon>Actinopterygii</taxon>
        <taxon>Neopterygii</taxon>
        <taxon>Teleostei</taxon>
        <taxon>Neoteleostei</taxon>
        <taxon>Acanthomorphata</taxon>
        <taxon>Anabantaria</taxon>
        <taxon>Anabantiformes</taxon>
        <taxon>Anabantoidei</taxon>
        <taxon>Anabantidae</taxon>
        <taxon>Anabas</taxon>
    </lineage>
</organism>
<dbReference type="GO" id="GO:0000280">
    <property type="term" value="P:nuclear division"/>
    <property type="evidence" value="ECO:0007669"/>
    <property type="project" value="Ensembl"/>
</dbReference>
<dbReference type="GeneTree" id="ENSGT00390000015918"/>